<feature type="transmembrane region" description="Helical" evidence="10">
    <location>
        <begin position="130"/>
        <end position="153"/>
    </location>
</feature>
<sequence>MRKANAFSNQTWVCQDQKSSRPKGYFFGDSPLNFPTPILHVQLSISALLTAFFQLILNPLGQTAFISQMLVGIILGPSVLGSGNAFADIVFPLKSFYISETYALFGVMLFVFLVGVKMDISLVKQSGRKAVVISLSAFFVPLILNIGFALVLRKTVAIEASLHKSIIIIAVFQCLSSFHVISCVLADLNLLNSEIGRLAVSSSIVSGVLSLIWVGLAFTIRQSKISKKDLSLPFMGLSLFCMFILIVYILRPMMLWMVAQLTDKEKSVKESYIFSIFIMIMVCSLLGEVMGQHCILGPMILGLAVPDGPPLGSALVEKLDSYVSLILLPSYFVVTGARINFSMIIKMKTVDFGALGYE</sequence>
<evidence type="ECO:0000313" key="13">
    <source>
        <dbReference type="Proteomes" id="UP000290289"/>
    </source>
</evidence>
<evidence type="ECO:0000256" key="9">
    <source>
        <dbReference type="ARBA" id="ARBA00038341"/>
    </source>
</evidence>
<dbReference type="Pfam" id="PF00999">
    <property type="entry name" value="Na_H_Exchanger"/>
    <property type="match status" value="1"/>
</dbReference>
<dbReference type="STRING" id="3750.A0A498K9J5"/>
<dbReference type="GO" id="GO:1902600">
    <property type="term" value="P:proton transmembrane transport"/>
    <property type="evidence" value="ECO:0007669"/>
    <property type="project" value="InterPro"/>
</dbReference>
<feature type="transmembrane region" description="Helical" evidence="10">
    <location>
        <begin position="271"/>
        <end position="301"/>
    </location>
</feature>
<gene>
    <name evidence="12" type="ORF">DVH24_038392</name>
</gene>
<evidence type="ECO:0000256" key="5">
    <source>
        <dbReference type="ARBA" id="ARBA00022958"/>
    </source>
</evidence>
<feature type="domain" description="Cation/H+ exchanger transmembrane" evidence="11">
    <location>
        <begin position="48"/>
        <end position="345"/>
    </location>
</feature>
<dbReference type="PANTHER" id="PTHR32468:SF66">
    <property type="entry name" value="CATION_H+ EXCHANGER DOMAIN-CONTAINING PROTEIN"/>
    <property type="match status" value="1"/>
</dbReference>
<keyword evidence="6 10" id="KW-1133">Transmembrane helix</keyword>
<dbReference type="EMBL" id="RDQH01000329">
    <property type="protein sequence ID" value="RXI04118.1"/>
    <property type="molecule type" value="Genomic_DNA"/>
</dbReference>
<evidence type="ECO:0000259" key="11">
    <source>
        <dbReference type="Pfam" id="PF00999"/>
    </source>
</evidence>
<dbReference type="Gene3D" id="1.20.1530.20">
    <property type="match status" value="1"/>
</dbReference>
<feature type="transmembrane region" description="Helical" evidence="10">
    <location>
        <begin position="165"/>
        <end position="186"/>
    </location>
</feature>
<feature type="transmembrane region" description="Helical" evidence="10">
    <location>
        <begin position="321"/>
        <end position="341"/>
    </location>
</feature>
<evidence type="ECO:0000256" key="10">
    <source>
        <dbReference type="SAM" id="Phobius"/>
    </source>
</evidence>
<evidence type="ECO:0000313" key="12">
    <source>
        <dbReference type="EMBL" id="RXI04118.1"/>
    </source>
</evidence>
<keyword evidence="5" id="KW-0630">Potassium</keyword>
<evidence type="ECO:0000256" key="8">
    <source>
        <dbReference type="ARBA" id="ARBA00023136"/>
    </source>
</evidence>
<dbReference type="InterPro" id="IPR050794">
    <property type="entry name" value="CPA2_transporter"/>
</dbReference>
<dbReference type="Proteomes" id="UP000290289">
    <property type="component" value="Chromosome 3"/>
</dbReference>
<keyword evidence="7" id="KW-0406">Ion transport</keyword>
<dbReference type="InterPro" id="IPR038770">
    <property type="entry name" value="Na+/solute_symporter_sf"/>
</dbReference>
<evidence type="ECO:0000256" key="4">
    <source>
        <dbReference type="ARBA" id="ARBA00022692"/>
    </source>
</evidence>
<comment type="subcellular location">
    <subcellularLocation>
        <location evidence="1">Membrane</location>
        <topology evidence="1">Multi-pass membrane protein</topology>
    </subcellularLocation>
</comment>
<accession>A0A498K9J5</accession>
<keyword evidence="13" id="KW-1185">Reference proteome</keyword>
<dbReference type="SMR" id="A0A498K9J5"/>
<evidence type="ECO:0000256" key="2">
    <source>
        <dbReference type="ARBA" id="ARBA00022448"/>
    </source>
</evidence>
<dbReference type="GO" id="GO:0016020">
    <property type="term" value="C:membrane"/>
    <property type="evidence" value="ECO:0007669"/>
    <property type="project" value="UniProtKB-SubCell"/>
</dbReference>
<dbReference type="GO" id="GO:0006885">
    <property type="term" value="P:regulation of pH"/>
    <property type="evidence" value="ECO:0007669"/>
    <property type="project" value="TreeGrafter"/>
</dbReference>
<keyword evidence="2" id="KW-0813">Transport</keyword>
<protein>
    <recommendedName>
        <fullName evidence="11">Cation/H+ exchanger transmembrane domain-containing protein</fullName>
    </recommendedName>
</protein>
<feature type="transmembrane region" description="Helical" evidence="10">
    <location>
        <begin position="38"/>
        <end position="57"/>
    </location>
</feature>
<evidence type="ECO:0000256" key="3">
    <source>
        <dbReference type="ARBA" id="ARBA00022538"/>
    </source>
</evidence>
<dbReference type="InterPro" id="IPR006153">
    <property type="entry name" value="Cation/H_exchanger_TM"/>
</dbReference>
<dbReference type="AlphaFoldDB" id="A0A498K9J5"/>
<feature type="transmembrane region" description="Helical" evidence="10">
    <location>
        <begin position="232"/>
        <end position="250"/>
    </location>
</feature>
<reference evidence="12 13" key="1">
    <citation type="submission" date="2018-10" db="EMBL/GenBank/DDBJ databases">
        <title>A high-quality apple genome assembly.</title>
        <authorList>
            <person name="Hu J."/>
        </authorList>
    </citation>
    <scope>NUCLEOTIDE SEQUENCE [LARGE SCALE GENOMIC DNA]</scope>
    <source>
        <strain evidence="13">cv. HFTH1</strain>
        <tissue evidence="12">Young leaf</tissue>
    </source>
</reference>
<keyword evidence="3" id="KW-0633">Potassium transport</keyword>
<keyword evidence="8 10" id="KW-0472">Membrane</keyword>
<evidence type="ECO:0000256" key="6">
    <source>
        <dbReference type="ARBA" id="ARBA00022989"/>
    </source>
</evidence>
<name>A0A498K9J5_MALDO</name>
<comment type="similarity">
    <text evidence="9">Belongs to the monovalent cation:proton antiporter 2 (CPA2) transporter (TC 2.A.37) family. CHX (TC 2.A.37.4) subfamily.</text>
</comment>
<evidence type="ECO:0000256" key="1">
    <source>
        <dbReference type="ARBA" id="ARBA00004141"/>
    </source>
</evidence>
<proteinExistence type="inferred from homology"/>
<evidence type="ECO:0000256" key="7">
    <source>
        <dbReference type="ARBA" id="ARBA00023065"/>
    </source>
</evidence>
<comment type="caution">
    <text evidence="12">The sequence shown here is derived from an EMBL/GenBank/DDBJ whole genome shotgun (WGS) entry which is preliminary data.</text>
</comment>
<organism evidence="12 13">
    <name type="scientific">Malus domestica</name>
    <name type="common">Apple</name>
    <name type="synonym">Pyrus malus</name>
    <dbReference type="NCBI Taxonomy" id="3750"/>
    <lineage>
        <taxon>Eukaryota</taxon>
        <taxon>Viridiplantae</taxon>
        <taxon>Streptophyta</taxon>
        <taxon>Embryophyta</taxon>
        <taxon>Tracheophyta</taxon>
        <taxon>Spermatophyta</taxon>
        <taxon>Magnoliopsida</taxon>
        <taxon>eudicotyledons</taxon>
        <taxon>Gunneridae</taxon>
        <taxon>Pentapetalae</taxon>
        <taxon>rosids</taxon>
        <taxon>fabids</taxon>
        <taxon>Rosales</taxon>
        <taxon>Rosaceae</taxon>
        <taxon>Amygdaloideae</taxon>
        <taxon>Maleae</taxon>
        <taxon>Malus</taxon>
    </lineage>
</organism>
<dbReference type="GO" id="GO:0006813">
    <property type="term" value="P:potassium ion transport"/>
    <property type="evidence" value="ECO:0007669"/>
    <property type="project" value="UniProtKB-KW"/>
</dbReference>
<feature type="transmembrane region" description="Helical" evidence="10">
    <location>
        <begin position="69"/>
        <end position="91"/>
    </location>
</feature>
<feature type="transmembrane region" description="Helical" evidence="10">
    <location>
        <begin position="198"/>
        <end position="220"/>
    </location>
</feature>
<dbReference type="GO" id="GO:0012505">
    <property type="term" value="C:endomembrane system"/>
    <property type="evidence" value="ECO:0007669"/>
    <property type="project" value="TreeGrafter"/>
</dbReference>
<dbReference type="PANTHER" id="PTHR32468">
    <property type="entry name" value="CATION/H + ANTIPORTER"/>
    <property type="match status" value="1"/>
</dbReference>
<keyword evidence="4 10" id="KW-0812">Transmembrane</keyword>
<feature type="transmembrane region" description="Helical" evidence="10">
    <location>
        <begin position="97"/>
        <end position="118"/>
    </location>
</feature>
<dbReference type="GO" id="GO:0015297">
    <property type="term" value="F:antiporter activity"/>
    <property type="evidence" value="ECO:0007669"/>
    <property type="project" value="InterPro"/>
</dbReference>